<feature type="compositionally biased region" description="Basic and acidic residues" evidence="1">
    <location>
        <begin position="87"/>
        <end position="98"/>
    </location>
</feature>
<feature type="compositionally biased region" description="Polar residues" evidence="1">
    <location>
        <begin position="1"/>
        <end position="10"/>
    </location>
</feature>
<protein>
    <submittedName>
        <fullName evidence="2">Uncharacterized protein</fullName>
    </submittedName>
</protein>
<dbReference type="EMBL" id="JBBNAG010000003">
    <property type="protein sequence ID" value="KAK9149105.1"/>
    <property type="molecule type" value="Genomic_DNA"/>
</dbReference>
<sequence>MMGAVSNTSSEDGEGREQSIGQLYRGEQRNGPIGEETRAGACRSASGELVKSGGRSGDRAQKGDLQVKRTSQADNAASEPPGSQERFQARELLREKES</sequence>
<comment type="caution">
    <text evidence="2">The sequence shown here is derived from an EMBL/GenBank/DDBJ whole genome shotgun (WGS) entry which is preliminary data.</text>
</comment>
<accession>A0AAP0KBW7</accession>
<evidence type="ECO:0000256" key="1">
    <source>
        <dbReference type="SAM" id="MobiDB-lite"/>
    </source>
</evidence>
<dbReference type="AlphaFoldDB" id="A0AAP0KBW7"/>
<evidence type="ECO:0000313" key="3">
    <source>
        <dbReference type="Proteomes" id="UP001419268"/>
    </source>
</evidence>
<dbReference type="Proteomes" id="UP001419268">
    <property type="component" value="Unassembled WGS sequence"/>
</dbReference>
<feature type="compositionally biased region" description="Basic and acidic residues" evidence="1">
    <location>
        <begin position="56"/>
        <end position="67"/>
    </location>
</feature>
<feature type="region of interest" description="Disordered" evidence="1">
    <location>
        <begin position="1"/>
        <end position="98"/>
    </location>
</feature>
<evidence type="ECO:0000313" key="2">
    <source>
        <dbReference type="EMBL" id="KAK9149105.1"/>
    </source>
</evidence>
<organism evidence="2 3">
    <name type="scientific">Stephania cephalantha</name>
    <dbReference type="NCBI Taxonomy" id="152367"/>
    <lineage>
        <taxon>Eukaryota</taxon>
        <taxon>Viridiplantae</taxon>
        <taxon>Streptophyta</taxon>
        <taxon>Embryophyta</taxon>
        <taxon>Tracheophyta</taxon>
        <taxon>Spermatophyta</taxon>
        <taxon>Magnoliopsida</taxon>
        <taxon>Ranunculales</taxon>
        <taxon>Menispermaceae</taxon>
        <taxon>Menispermoideae</taxon>
        <taxon>Cissampelideae</taxon>
        <taxon>Stephania</taxon>
    </lineage>
</organism>
<name>A0AAP0KBW7_9MAGN</name>
<proteinExistence type="predicted"/>
<reference evidence="2 3" key="1">
    <citation type="submission" date="2024-01" db="EMBL/GenBank/DDBJ databases">
        <title>Genome assemblies of Stephania.</title>
        <authorList>
            <person name="Yang L."/>
        </authorList>
    </citation>
    <scope>NUCLEOTIDE SEQUENCE [LARGE SCALE GENOMIC DNA]</scope>
    <source>
        <strain evidence="2">JXDWG</strain>
        <tissue evidence="2">Leaf</tissue>
    </source>
</reference>
<keyword evidence="3" id="KW-1185">Reference proteome</keyword>
<gene>
    <name evidence="2" type="ORF">Scep_007862</name>
</gene>